<keyword evidence="2" id="KW-1185">Reference proteome</keyword>
<proteinExistence type="predicted"/>
<accession>A0ABT5F9F9</accession>
<comment type="caution">
    <text evidence="1">The sequence shown here is derived from an EMBL/GenBank/DDBJ whole genome shotgun (WGS) entry which is preliminary data.</text>
</comment>
<dbReference type="SUPFAM" id="SSF53067">
    <property type="entry name" value="Actin-like ATPase domain"/>
    <property type="match status" value="1"/>
</dbReference>
<dbReference type="Gene3D" id="3.30.420.40">
    <property type="match status" value="1"/>
</dbReference>
<dbReference type="Proteomes" id="UP001528411">
    <property type="component" value="Unassembled WGS sequence"/>
</dbReference>
<organism evidence="1 2">
    <name type="scientific">Psychrosphaera algicola</name>
    <dbReference type="NCBI Taxonomy" id="3023714"/>
    <lineage>
        <taxon>Bacteria</taxon>
        <taxon>Pseudomonadati</taxon>
        <taxon>Pseudomonadota</taxon>
        <taxon>Gammaproteobacteria</taxon>
        <taxon>Alteromonadales</taxon>
        <taxon>Pseudoalteromonadaceae</taxon>
        <taxon>Psychrosphaera</taxon>
    </lineage>
</organism>
<evidence type="ECO:0000313" key="1">
    <source>
        <dbReference type="EMBL" id="MDC2888164.1"/>
    </source>
</evidence>
<keyword evidence="1" id="KW-0808">Transferase</keyword>
<protein>
    <submittedName>
        <fullName evidence="1">FGGY-family carbohydrate kinase</fullName>
    </submittedName>
</protein>
<keyword evidence="1" id="KW-0418">Kinase</keyword>
<evidence type="ECO:0000313" key="2">
    <source>
        <dbReference type="Proteomes" id="UP001528411"/>
    </source>
</evidence>
<dbReference type="InterPro" id="IPR043129">
    <property type="entry name" value="ATPase_NBD"/>
</dbReference>
<gene>
    <name evidence="1" type="ORF">PN838_04270</name>
</gene>
<dbReference type="EMBL" id="JAQOMS010000002">
    <property type="protein sequence ID" value="MDC2888164.1"/>
    <property type="molecule type" value="Genomic_DNA"/>
</dbReference>
<name>A0ABT5F9F9_9GAMM</name>
<sequence length="105" mass="11981">MISLGTSGVYFAAADGFHMNADSAVHSFCHALPNSWHLMSVTLSAASCLQWFADNIARKSVVELLDNMQKLSLIKQRHVYFYLTSLVNERPTTTHMHREAFWHNR</sequence>
<dbReference type="GO" id="GO:0016301">
    <property type="term" value="F:kinase activity"/>
    <property type="evidence" value="ECO:0007669"/>
    <property type="project" value="UniProtKB-KW"/>
</dbReference>
<reference evidence="1 2" key="1">
    <citation type="submission" date="2023-01" db="EMBL/GenBank/DDBJ databases">
        <title>Psychrosphaera sp. nov., isolated from marine algae.</title>
        <authorList>
            <person name="Bayburt H."/>
            <person name="Choi B.J."/>
            <person name="Kim J.M."/>
            <person name="Choi D.G."/>
            <person name="Jeon C.O."/>
        </authorList>
    </citation>
    <scope>NUCLEOTIDE SEQUENCE [LARGE SCALE GENOMIC DNA]</scope>
    <source>
        <strain evidence="1 2">G1-22</strain>
    </source>
</reference>